<protein>
    <submittedName>
        <fullName evidence="2">Uncharacterized protein</fullName>
    </submittedName>
</protein>
<feature type="region of interest" description="Disordered" evidence="1">
    <location>
        <begin position="259"/>
        <end position="280"/>
    </location>
</feature>
<feature type="compositionally biased region" description="Polar residues" evidence="1">
    <location>
        <begin position="74"/>
        <end position="90"/>
    </location>
</feature>
<comment type="caution">
    <text evidence="2">The sequence shown here is derived from an EMBL/GenBank/DDBJ whole genome shotgun (WGS) entry which is preliminary data.</text>
</comment>
<gene>
    <name evidence="2" type="ORF">SK128_026441</name>
</gene>
<feature type="region of interest" description="Disordered" evidence="1">
    <location>
        <begin position="1"/>
        <end position="27"/>
    </location>
</feature>
<feature type="region of interest" description="Disordered" evidence="1">
    <location>
        <begin position="40"/>
        <end position="102"/>
    </location>
</feature>
<dbReference type="AlphaFoldDB" id="A0AAN9A1C2"/>
<feature type="compositionally biased region" description="Low complexity" evidence="1">
    <location>
        <begin position="48"/>
        <end position="73"/>
    </location>
</feature>
<accession>A0AAN9A1C2</accession>
<name>A0AAN9A1C2_HALRR</name>
<evidence type="ECO:0000313" key="3">
    <source>
        <dbReference type="Proteomes" id="UP001381693"/>
    </source>
</evidence>
<keyword evidence="3" id="KW-1185">Reference proteome</keyword>
<evidence type="ECO:0000256" key="1">
    <source>
        <dbReference type="SAM" id="MobiDB-lite"/>
    </source>
</evidence>
<proteinExistence type="predicted"/>
<dbReference type="EMBL" id="JAXCGZ010017146">
    <property type="protein sequence ID" value="KAK7068710.1"/>
    <property type="molecule type" value="Genomic_DNA"/>
</dbReference>
<dbReference type="Proteomes" id="UP001381693">
    <property type="component" value="Unassembled WGS sequence"/>
</dbReference>
<reference evidence="2 3" key="1">
    <citation type="submission" date="2023-11" db="EMBL/GenBank/DDBJ databases">
        <title>Halocaridina rubra genome assembly.</title>
        <authorList>
            <person name="Smith C."/>
        </authorList>
    </citation>
    <scope>NUCLEOTIDE SEQUENCE [LARGE SCALE GENOMIC DNA]</scope>
    <source>
        <strain evidence="2">EP-1</strain>
        <tissue evidence="2">Whole</tissue>
    </source>
</reference>
<organism evidence="2 3">
    <name type="scientific">Halocaridina rubra</name>
    <name type="common">Hawaiian red shrimp</name>
    <dbReference type="NCBI Taxonomy" id="373956"/>
    <lineage>
        <taxon>Eukaryota</taxon>
        <taxon>Metazoa</taxon>
        <taxon>Ecdysozoa</taxon>
        <taxon>Arthropoda</taxon>
        <taxon>Crustacea</taxon>
        <taxon>Multicrustacea</taxon>
        <taxon>Malacostraca</taxon>
        <taxon>Eumalacostraca</taxon>
        <taxon>Eucarida</taxon>
        <taxon>Decapoda</taxon>
        <taxon>Pleocyemata</taxon>
        <taxon>Caridea</taxon>
        <taxon>Atyoidea</taxon>
        <taxon>Atyidae</taxon>
        <taxon>Halocaridina</taxon>
    </lineage>
</organism>
<evidence type="ECO:0000313" key="2">
    <source>
        <dbReference type="EMBL" id="KAK7068710.1"/>
    </source>
</evidence>
<sequence length="280" mass="29759">MGTPTLLNSTPAISTSAPSQIDSVSPISSVSNNSILIVKNDRETTRISPSPMQVSPAPSPSPSSKVVSVGDSSTPPIQEQNIHSTASVEQSPEKEADDQPRFIPGTAALCSNCGYTSDDLNQCQRCNVKLSASAKKISSSTVNAVLKSKPSSVPAAVGRGASIISTQFYKQEFHGKTGGGLKKGLEKKTLASPAQKPKGKGRGRGRAFEEPEIVSISSDEEDDERPPSLGSTSGMRVSEGVLPSRFHRITNKEPIITYEMENFDDFEDEDSRGAVSESFK</sequence>
<feature type="compositionally biased region" description="Basic and acidic residues" evidence="1">
    <location>
        <begin position="91"/>
        <end position="100"/>
    </location>
</feature>
<feature type="compositionally biased region" description="Acidic residues" evidence="1">
    <location>
        <begin position="261"/>
        <end position="270"/>
    </location>
</feature>
<feature type="compositionally biased region" description="Polar residues" evidence="1">
    <location>
        <begin position="1"/>
        <end position="18"/>
    </location>
</feature>
<feature type="region of interest" description="Disordered" evidence="1">
    <location>
        <begin position="179"/>
        <end position="244"/>
    </location>
</feature>